<evidence type="ECO:0000313" key="3">
    <source>
        <dbReference type="Proteomes" id="UP000516314"/>
    </source>
</evidence>
<dbReference type="AlphaFoldDB" id="A0A7G2FIH7"/>
<name>A0A7G2FIH7_ARATH</name>
<protein>
    <submittedName>
        <fullName evidence="2">(thale cress) hypothetical protein</fullName>
    </submittedName>
</protein>
<feature type="compositionally biased region" description="Polar residues" evidence="1">
    <location>
        <begin position="27"/>
        <end position="43"/>
    </location>
</feature>
<sequence length="118" mass="12690">MAAIEELPTYEFKPASSSGTEKDDAVTDNSGSEGNNSFIRENVTAESGVTIDVQVLDKILKQEIDEVKNKDLSCIAEDANATPQSLALLTITKGQLDDDSGASIRKIRQTKTDAKSLE</sequence>
<reference evidence="2 3" key="1">
    <citation type="submission" date="2020-09" db="EMBL/GenBank/DDBJ databases">
        <authorList>
            <person name="Ashkenazy H."/>
        </authorList>
    </citation>
    <scope>NUCLEOTIDE SEQUENCE [LARGE SCALE GENOMIC DNA]</scope>
    <source>
        <strain evidence="3">cv. Cdm-0</strain>
    </source>
</reference>
<organism evidence="2 3">
    <name type="scientific">Arabidopsis thaliana</name>
    <name type="common">Mouse-ear cress</name>
    <dbReference type="NCBI Taxonomy" id="3702"/>
    <lineage>
        <taxon>Eukaryota</taxon>
        <taxon>Viridiplantae</taxon>
        <taxon>Streptophyta</taxon>
        <taxon>Embryophyta</taxon>
        <taxon>Tracheophyta</taxon>
        <taxon>Spermatophyta</taxon>
        <taxon>Magnoliopsida</taxon>
        <taxon>eudicotyledons</taxon>
        <taxon>Gunneridae</taxon>
        <taxon>Pentapetalae</taxon>
        <taxon>rosids</taxon>
        <taxon>malvids</taxon>
        <taxon>Brassicales</taxon>
        <taxon>Brassicaceae</taxon>
        <taxon>Camelineae</taxon>
        <taxon>Arabidopsis</taxon>
    </lineage>
</organism>
<gene>
    <name evidence="2" type="ORF">AT9943_LOCUS20553</name>
</gene>
<evidence type="ECO:0000313" key="2">
    <source>
        <dbReference type="EMBL" id="CAD5333184.1"/>
    </source>
</evidence>
<dbReference type="Proteomes" id="UP000516314">
    <property type="component" value="Chromosome 5"/>
</dbReference>
<dbReference type="EMBL" id="LR881470">
    <property type="protein sequence ID" value="CAD5333184.1"/>
    <property type="molecule type" value="Genomic_DNA"/>
</dbReference>
<accession>A0A7G2FIH7</accession>
<feature type="region of interest" description="Disordered" evidence="1">
    <location>
        <begin position="1"/>
        <end position="43"/>
    </location>
</feature>
<proteinExistence type="predicted"/>
<evidence type="ECO:0000256" key="1">
    <source>
        <dbReference type="SAM" id="MobiDB-lite"/>
    </source>
</evidence>